<evidence type="ECO:0008006" key="4">
    <source>
        <dbReference type="Google" id="ProtNLM"/>
    </source>
</evidence>
<organism evidence="2 3">
    <name type="scientific">Cellulomonas gelida</name>
    <dbReference type="NCBI Taxonomy" id="1712"/>
    <lineage>
        <taxon>Bacteria</taxon>
        <taxon>Bacillati</taxon>
        <taxon>Actinomycetota</taxon>
        <taxon>Actinomycetes</taxon>
        <taxon>Micrococcales</taxon>
        <taxon>Cellulomonadaceae</taxon>
        <taxon>Cellulomonas</taxon>
    </lineage>
</organism>
<reference evidence="2 3" key="1">
    <citation type="submission" date="2019-06" db="EMBL/GenBank/DDBJ databases">
        <title>Whole genome shotgun sequence of Cellulomonas gelida NBRC 3748.</title>
        <authorList>
            <person name="Hosoyama A."/>
            <person name="Uohara A."/>
            <person name="Ohji S."/>
            <person name="Ichikawa N."/>
        </authorList>
    </citation>
    <scope>NUCLEOTIDE SEQUENCE [LARGE SCALE GENOMIC DNA]</scope>
    <source>
        <strain evidence="2 3">NBRC 3748</strain>
    </source>
</reference>
<keyword evidence="1" id="KW-0812">Transmembrane</keyword>
<evidence type="ECO:0000313" key="3">
    <source>
        <dbReference type="Proteomes" id="UP000320461"/>
    </source>
</evidence>
<keyword evidence="1" id="KW-0472">Membrane</keyword>
<proteinExistence type="predicted"/>
<name>A0A4Y3KIN1_9CELL</name>
<evidence type="ECO:0000256" key="1">
    <source>
        <dbReference type="SAM" id="Phobius"/>
    </source>
</evidence>
<keyword evidence="3" id="KW-1185">Reference proteome</keyword>
<dbReference type="RefSeq" id="WP_141369378.1">
    <property type="nucleotide sequence ID" value="NZ_BJLQ01000007.1"/>
</dbReference>
<accession>A0A4Y3KIN1</accession>
<comment type="caution">
    <text evidence="2">The sequence shown here is derived from an EMBL/GenBank/DDBJ whole genome shotgun (WGS) entry which is preliminary data.</text>
</comment>
<keyword evidence="1" id="KW-1133">Transmembrane helix</keyword>
<sequence length="230" mass="24334">MMDDLLEEMVNPAPAQADKARRRRLWATVTIVGLAALGVTSLTTSALFTDNKTASDTIKTGSVSLETDAMTFTVPVDNMLPGAAIVAPLEVRNAGSLRYQYAISYQAVNGSGETADLSDRLRVEIFTRAAGNCTITGTLSTTGLIGRSTTSGYGLATALTPIVGDPADYANAANRFLSASESENLCVRVQFDAAADNSYQDTSTTLTLRFDARQLDFDDSQPDESGITGP</sequence>
<dbReference type="Proteomes" id="UP000320461">
    <property type="component" value="Unassembled WGS sequence"/>
</dbReference>
<dbReference type="Pfam" id="PF12389">
    <property type="entry name" value="Peptidase_M73"/>
    <property type="match status" value="1"/>
</dbReference>
<dbReference type="InterPro" id="IPR022121">
    <property type="entry name" value="Peptidase_M73_camelysin"/>
</dbReference>
<dbReference type="AlphaFoldDB" id="A0A4Y3KIN1"/>
<protein>
    <recommendedName>
        <fullName evidence="4">Camelysin metallo-endopeptidase</fullName>
    </recommendedName>
</protein>
<gene>
    <name evidence="2" type="ORF">CGE01nite_10240</name>
</gene>
<feature type="transmembrane region" description="Helical" evidence="1">
    <location>
        <begin position="25"/>
        <end position="48"/>
    </location>
</feature>
<evidence type="ECO:0000313" key="2">
    <source>
        <dbReference type="EMBL" id="GEA83773.1"/>
    </source>
</evidence>
<dbReference type="OrthoDB" id="4826267at2"/>
<dbReference type="EMBL" id="BJLQ01000007">
    <property type="protein sequence ID" value="GEA83773.1"/>
    <property type="molecule type" value="Genomic_DNA"/>
</dbReference>